<proteinExistence type="inferred from homology"/>
<dbReference type="PANTHER" id="PTHR45672:SF3">
    <property type="entry name" value="THIOREDOXIN DOMAIN-CONTAINING PROTEIN 5"/>
    <property type="match status" value="1"/>
</dbReference>
<sequence>MTIRQKSSNLQILVALLVLSCTLQATFGQNVHLLTTENFLSVTEGKNIFLKFYAPWCSKCRAMADDWERLGNDFKDHEHTIVGEVDCTSDTGKLLCEEYEVQTFPTLIYGDPMNADTYDGDKDYDSMSAFAQQKLSKPICSVSNQDHCTKEELKVIQSLLEMSKEDLEEVMTTVEDQVKAAEDDFDEQVAKIQQAYDALVLKFNDKLDSLKDAYNYRYMEQVLMIHHESEEVEEEL</sequence>
<dbReference type="GO" id="GO:0005783">
    <property type="term" value="C:endoplasmic reticulum"/>
    <property type="evidence" value="ECO:0007669"/>
    <property type="project" value="TreeGrafter"/>
</dbReference>
<feature type="chain" id="PRO_5042276579" description="Thioredoxin domain-containing protein" evidence="3">
    <location>
        <begin position="29"/>
        <end position="236"/>
    </location>
</feature>
<dbReference type="PANTHER" id="PTHR45672">
    <property type="entry name" value="PROTEIN DISULFIDE-ISOMERASE C17H9.14C-RELATED"/>
    <property type="match status" value="1"/>
</dbReference>
<dbReference type="SUPFAM" id="SSF52833">
    <property type="entry name" value="Thioredoxin-like"/>
    <property type="match status" value="1"/>
</dbReference>
<dbReference type="AlphaFoldDB" id="A0AAD2FMJ7"/>
<dbReference type="PROSITE" id="PS51352">
    <property type="entry name" value="THIOREDOXIN_2"/>
    <property type="match status" value="1"/>
</dbReference>
<comment type="caution">
    <text evidence="5">The sequence shown here is derived from an EMBL/GenBank/DDBJ whole genome shotgun (WGS) entry which is preliminary data.</text>
</comment>
<reference evidence="5" key="1">
    <citation type="submission" date="2023-08" db="EMBL/GenBank/DDBJ databases">
        <authorList>
            <person name="Audoor S."/>
            <person name="Bilcke G."/>
        </authorList>
    </citation>
    <scope>NUCLEOTIDE SEQUENCE</scope>
</reference>
<dbReference type="Pfam" id="PF00085">
    <property type="entry name" value="Thioredoxin"/>
    <property type="match status" value="1"/>
</dbReference>
<name>A0AAD2FMJ7_9STRA</name>
<dbReference type="Gene3D" id="3.40.30.10">
    <property type="entry name" value="Glutaredoxin"/>
    <property type="match status" value="1"/>
</dbReference>
<dbReference type="CDD" id="cd02961">
    <property type="entry name" value="PDI_a_family"/>
    <property type="match status" value="1"/>
</dbReference>
<keyword evidence="2 3" id="KW-0732">Signal</keyword>
<evidence type="ECO:0000256" key="3">
    <source>
        <dbReference type="SAM" id="SignalP"/>
    </source>
</evidence>
<accession>A0AAD2FMJ7</accession>
<organism evidence="5 6">
    <name type="scientific">Cylindrotheca closterium</name>
    <dbReference type="NCBI Taxonomy" id="2856"/>
    <lineage>
        <taxon>Eukaryota</taxon>
        <taxon>Sar</taxon>
        <taxon>Stramenopiles</taxon>
        <taxon>Ochrophyta</taxon>
        <taxon>Bacillariophyta</taxon>
        <taxon>Bacillariophyceae</taxon>
        <taxon>Bacillariophycidae</taxon>
        <taxon>Bacillariales</taxon>
        <taxon>Bacillariaceae</taxon>
        <taxon>Cylindrotheca</taxon>
    </lineage>
</organism>
<protein>
    <recommendedName>
        <fullName evidence="4">Thioredoxin domain-containing protein</fullName>
    </recommendedName>
</protein>
<evidence type="ECO:0000256" key="2">
    <source>
        <dbReference type="ARBA" id="ARBA00022729"/>
    </source>
</evidence>
<dbReference type="Proteomes" id="UP001295423">
    <property type="component" value="Unassembled WGS sequence"/>
</dbReference>
<evidence type="ECO:0000256" key="1">
    <source>
        <dbReference type="ARBA" id="ARBA00006347"/>
    </source>
</evidence>
<dbReference type="PROSITE" id="PS51257">
    <property type="entry name" value="PROKAR_LIPOPROTEIN"/>
    <property type="match status" value="1"/>
</dbReference>
<evidence type="ECO:0000313" key="5">
    <source>
        <dbReference type="EMBL" id="CAJ1946002.1"/>
    </source>
</evidence>
<comment type="similarity">
    <text evidence="1">Belongs to the protein disulfide isomerase family.</text>
</comment>
<evidence type="ECO:0000313" key="6">
    <source>
        <dbReference type="Proteomes" id="UP001295423"/>
    </source>
</evidence>
<feature type="domain" description="Thioredoxin" evidence="4">
    <location>
        <begin position="12"/>
        <end position="136"/>
    </location>
</feature>
<evidence type="ECO:0000259" key="4">
    <source>
        <dbReference type="PROSITE" id="PS51352"/>
    </source>
</evidence>
<dbReference type="InterPro" id="IPR036249">
    <property type="entry name" value="Thioredoxin-like_sf"/>
</dbReference>
<dbReference type="InterPro" id="IPR013766">
    <property type="entry name" value="Thioredoxin_domain"/>
</dbReference>
<dbReference type="GO" id="GO:0006457">
    <property type="term" value="P:protein folding"/>
    <property type="evidence" value="ECO:0007669"/>
    <property type="project" value="TreeGrafter"/>
</dbReference>
<dbReference type="EMBL" id="CAKOGP040001557">
    <property type="protein sequence ID" value="CAJ1946002.1"/>
    <property type="molecule type" value="Genomic_DNA"/>
</dbReference>
<feature type="signal peptide" evidence="3">
    <location>
        <begin position="1"/>
        <end position="28"/>
    </location>
</feature>
<dbReference type="GO" id="GO:0003756">
    <property type="term" value="F:protein disulfide isomerase activity"/>
    <property type="evidence" value="ECO:0007669"/>
    <property type="project" value="TreeGrafter"/>
</dbReference>
<dbReference type="InterPro" id="IPR051063">
    <property type="entry name" value="PDI"/>
</dbReference>
<keyword evidence="6" id="KW-1185">Reference proteome</keyword>
<gene>
    <name evidence="5" type="ORF">CYCCA115_LOCUS10144</name>
</gene>